<organism evidence="4 5">
    <name type="scientific">Streptomyces sedi</name>
    <dbReference type="NCBI Taxonomy" id="555059"/>
    <lineage>
        <taxon>Bacteria</taxon>
        <taxon>Bacillati</taxon>
        <taxon>Actinomycetota</taxon>
        <taxon>Actinomycetes</taxon>
        <taxon>Kitasatosporales</taxon>
        <taxon>Streptomycetaceae</taxon>
        <taxon>Streptomyces</taxon>
    </lineage>
</organism>
<feature type="domain" description="N-acetyltransferase" evidence="3">
    <location>
        <begin position="3"/>
        <end position="163"/>
    </location>
</feature>
<dbReference type="Proteomes" id="UP000311713">
    <property type="component" value="Unassembled WGS sequence"/>
</dbReference>
<protein>
    <submittedName>
        <fullName evidence="4">GNAT family N-acetyltransferase</fullName>
    </submittedName>
</protein>
<dbReference type="PANTHER" id="PTHR43877:SF2">
    <property type="entry name" value="AMINOALKYLPHOSPHONATE N-ACETYLTRANSFERASE-RELATED"/>
    <property type="match status" value="1"/>
</dbReference>
<dbReference type="InterPro" id="IPR000182">
    <property type="entry name" value="GNAT_dom"/>
</dbReference>
<comment type="caution">
    <text evidence="4">The sequence shown here is derived from an EMBL/GenBank/DDBJ whole genome shotgun (WGS) entry which is preliminary data.</text>
</comment>
<dbReference type="RefSeq" id="WP_139648457.1">
    <property type="nucleotide sequence ID" value="NZ_BAAAZS010000154.1"/>
</dbReference>
<evidence type="ECO:0000313" key="5">
    <source>
        <dbReference type="Proteomes" id="UP000311713"/>
    </source>
</evidence>
<dbReference type="PROSITE" id="PS51186">
    <property type="entry name" value="GNAT"/>
    <property type="match status" value="1"/>
</dbReference>
<dbReference type="OrthoDB" id="70840at2"/>
<dbReference type="SUPFAM" id="SSF55729">
    <property type="entry name" value="Acyl-CoA N-acyltransferases (Nat)"/>
    <property type="match status" value="1"/>
</dbReference>
<dbReference type="CDD" id="cd04301">
    <property type="entry name" value="NAT_SF"/>
    <property type="match status" value="1"/>
</dbReference>
<reference evidence="4 5" key="1">
    <citation type="submission" date="2019-06" db="EMBL/GenBank/DDBJ databases">
        <title>Draft genome of Streptomyces sedi sp. JCM16909.</title>
        <authorList>
            <person name="Klykleung N."/>
            <person name="Tanasupawat S."/>
            <person name="Kudo T."/>
            <person name="Yuki M."/>
            <person name="Ohkuma M."/>
        </authorList>
    </citation>
    <scope>NUCLEOTIDE SEQUENCE [LARGE SCALE GENOMIC DNA]</scope>
    <source>
        <strain evidence="4 5">JCM 16909</strain>
    </source>
</reference>
<sequence>MDLVVTRFDHPDARKLNDEVQAEYARRYESEGDATPLAPEMFDPPRGIYLIAYDPLGRPVATGGWRAQEAAGEEGYRDGDAEIKRMYVVPEARGLGLARRLLARLEEDARLAGRTRMVLETGVAQPEAMNLYASSGYLELPRPDHFGVYRHEPTSRCYSKSLLSEHSPRA</sequence>
<dbReference type="InterPro" id="IPR050832">
    <property type="entry name" value="Bact_Acetyltransf"/>
</dbReference>
<dbReference type="InterPro" id="IPR016181">
    <property type="entry name" value="Acyl_CoA_acyltransferase"/>
</dbReference>
<dbReference type="Pfam" id="PF00583">
    <property type="entry name" value="Acetyltransf_1"/>
    <property type="match status" value="1"/>
</dbReference>
<evidence type="ECO:0000256" key="1">
    <source>
        <dbReference type="ARBA" id="ARBA00022679"/>
    </source>
</evidence>
<dbReference type="PANTHER" id="PTHR43877">
    <property type="entry name" value="AMINOALKYLPHOSPHONATE N-ACETYLTRANSFERASE-RELATED-RELATED"/>
    <property type="match status" value="1"/>
</dbReference>
<accession>A0A5C4UT28</accession>
<name>A0A5C4UT28_9ACTN</name>
<keyword evidence="5" id="KW-1185">Reference proteome</keyword>
<dbReference type="GO" id="GO:0016747">
    <property type="term" value="F:acyltransferase activity, transferring groups other than amino-acyl groups"/>
    <property type="evidence" value="ECO:0007669"/>
    <property type="project" value="InterPro"/>
</dbReference>
<evidence type="ECO:0000313" key="4">
    <source>
        <dbReference type="EMBL" id="TNM26645.1"/>
    </source>
</evidence>
<dbReference type="AlphaFoldDB" id="A0A5C4UT28"/>
<proteinExistence type="predicted"/>
<dbReference type="EMBL" id="VDGT01000021">
    <property type="protein sequence ID" value="TNM26645.1"/>
    <property type="molecule type" value="Genomic_DNA"/>
</dbReference>
<keyword evidence="2" id="KW-0012">Acyltransferase</keyword>
<evidence type="ECO:0000256" key="2">
    <source>
        <dbReference type="ARBA" id="ARBA00023315"/>
    </source>
</evidence>
<evidence type="ECO:0000259" key="3">
    <source>
        <dbReference type="PROSITE" id="PS51186"/>
    </source>
</evidence>
<keyword evidence="1 4" id="KW-0808">Transferase</keyword>
<dbReference type="Gene3D" id="3.40.630.30">
    <property type="match status" value="1"/>
</dbReference>
<gene>
    <name evidence="4" type="ORF">FH715_23110</name>
</gene>